<dbReference type="InterPro" id="IPR036770">
    <property type="entry name" value="Ankyrin_rpt-contain_sf"/>
</dbReference>
<dbReference type="PROSITE" id="PS50088">
    <property type="entry name" value="ANK_REPEAT"/>
    <property type="match status" value="3"/>
</dbReference>
<dbReference type="Pfam" id="PF12796">
    <property type="entry name" value="Ank_2"/>
    <property type="match status" value="1"/>
</dbReference>
<keyword evidence="4" id="KW-1185">Reference proteome</keyword>
<dbReference type="GO" id="GO:0005524">
    <property type="term" value="F:ATP binding"/>
    <property type="evidence" value="ECO:0007669"/>
    <property type="project" value="InterPro"/>
</dbReference>
<evidence type="ECO:0000259" key="2">
    <source>
        <dbReference type="PROSITE" id="PS50011"/>
    </source>
</evidence>
<dbReference type="Pfam" id="PF13424">
    <property type="entry name" value="TPR_12"/>
    <property type="match status" value="4"/>
</dbReference>
<dbReference type="STRING" id="342668.A0A1B8GPX7"/>
<dbReference type="InterPro" id="IPR019734">
    <property type="entry name" value="TPR_rpt"/>
</dbReference>
<name>A0A1B8GPX7_9PEZI</name>
<accession>A0A1B8GPX7</accession>
<dbReference type="Gene3D" id="1.25.40.20">
    <property type="entry name" value="Ankyrin repeat-containing domain"/>
    <property type="match status" value="3"/>
</dbReference>
<dbReference type="InterPro" id="IPR053137">
    <property type="entry name" value="NLR-like"/>
</dbReference>
<sequence>MDIYDLTEATARTVLSDSNDYPAAADTSGSSSAGATPPGLDLADVWQFVLHCPDLDRFKTTSFMPTGTAFGIGEGACYRVDRGEVNREGDAKVLAIKYLKTTEHPSRKVDDVESRRSIETVLRELRVLTHNPIRECENIVQLLGYGSRTVGEHISLYLVAEFAAHGTLRGYLGKKREAGEKVSVVEKIRFCSGIANGLAALHASGIAQGDVKLENTLVCETDGGEIVAKLSDFGHSILDDESRYIGTTIFNPPAVRQGKSISTMREDHYKCDIFSYGLMVWEIVQDGKRYADRQHRDDPITWLNGLPRDDLLRLALLATQDLLPADAAKITLLQNVLESTLRDDAADRVTIGEVMKLFNLEREFVAKEKKMTIISSFGTSQLSTLERWSLYRADSLANTVPFPLQKRVFARLQSMASTHTDPAILGRTLFELSMCYLHGFGVEADQEKMLEYLREAASLKLPMAVGICHRIHQSYSRELPQTLSHGHPMLEAEDQLIRLPAEKYFSARIRKHESLFQQSILQMPFDLYSDDVLIAKDLSFVRIDELQTIITRGGINISSLVGRVSSLDSTQFGSLLHLAARLGCLPIVELLVNAGSDVNLHSEGCGTPVTAACRGANSDIVRFLLRNGATAQRLGGKGPAPLHWMIMFEEDELEPMVKLLQDHSGDIDLFSKEVLELREHSIRFVFRPIHFAVQARYYKLIEVLLKAGAATRGGVLTPLDLAVSLGFPELTTLFLQSHPSSGMQSPLLHQGLSNGVQSLLQHGNQIRSQFESTLDMVLKSTFSDINVPDDFGHTPLANAINDCACEINLDQLEVLIGRGAELNISTERVVNILAKRNDGRGGRIMKLLLSSGKIKASPVLLNQTCLYGDEETLKAVLESGDIDVNAPHIEEDGAIGALHSSVMIPGGYQIIRTLLDHGADMNAIYQERYALELAIMTPIGDGDVIDLLIERGAELTSPTETTILHVAARLASKVNGSHVLFHLLRHDRVRALINTPMDRKNPYAPIHWACISGEIEAIAALVEAGAEICTIDELDVVSLVRVVGRCPELSPNAKNRDFDISRHRLQAEKTYLMLLDQVEPGHRRTPLHVAAMIGNYERVVALVENGADVWAADSENRTPVGHLHPDAMDPDYVIEDPEHTVFFENSRKIFGYLQMKMISVAGVATSLEETKEVFFRSMPEEDDSPEQLLVMNTQLMENSKRDLGEAHPDTIFAISELAEANQLFEDKFQEAVALERIVYEYREANLKDDDADLFESRSSRVRILLHAGNLEEARSYGQEVLELALKSLGENHLNTDIARLNLSLVDAAEGKAEEALEYQKELHGTMGSRDGVGFHNRDVLMVKFNIAHTDCRLGRWDDAEADVIYLLGILEYIKKKAYPDYFISLLNLAQTHERHSSWDNAQLIYQSLMEHAMKTRGGQSYYTMRAMAVLIQLHNKLSKFKEASDIQLKLLENLKAKHGLQHLETQTNLTGLAETYENQGRLLEANILWQQAVDLLQEALGPTDDMTLKTKRSLLQNFHKQELFEKAVQVSREIASAYKTTLGDDDPKTLSAETELAVLINKTNKSEEAIVLQEKALQSFEATHGKVDGDVARALVNLGGMYLRAGRTEDGVVTVKRALAIYEELLGAESLEVGTCLQFLATAAINAGNRQDSCDYHEKALEIERKVRGSDKHDALHLMQCLAYDYTAIGKADKAMVLQKEVLEGYRNLYDEENKDVLGALFDLASLHHSLENLQEAATLYEQALQGRRKLLGDSHEDTLESIETIAIVYADMERWEDVQPFAHEMYARTLEKYGAEHTKTNAARQGLVTAYHFLQLWPEVEELQKQVVDISKRTLGADHPDTIESMDILCEAYSSQEKYKECEPFDVTILEYRRQALGPADEKTLQSMSNLAYTYVEIKKYGEAEKLRLEMLEIYLEMAGEDSEDYIDTKVKLANIYWYQGRLDEAEALELTIMESRIRILGDDDPLTLDAMESLAKTLVKQKEFDNAEMLYLGVLASQKKAATTHLDPYVLTTIKRLEDLCSAQNRWGEAKEYAVILLDAMKELAPVNDGRGVLSALSDLRRIYFRLDENKDVLDDLDVLIVRERGRRGLRFGGTGQIFSTLAALKDN</sequence>
<dbReference type="SMART" id="SM00248">
    <property type="entry name" value="ANK"/>
    <property type="match status" value="12"/>
</dbReference>
<feature type="repeat" description="ANK" evidence="1">
    <location>
        <begin position="1082"/>
        <end position="1114"/>
    </location>
</feature>
<dbReference type="InterPro" id="IPR011990">
    <property type="entry name" value="TPR-like_helical_dom_sf"/>
</dbReference>
<reference evidence="3 4" key="1">
    <citation type="submission" date="2016-03" db="EMBL/GenBank/DDBJ databases">
        <title>Comparative genomics of Pseudogymnoascus destructans, the fungus causing white-nose syndrome of bats.</title>
        <authorList>
            <person name="Palmer J.M."/>
            <person name="Drees K.P."/>
            <person name="Foster J.T."/>
            <person name="Lindner D.L."/>
        </authorList>
    </citation>
    <scope>NUCLEOTIDE SEQUENCE [LARGE SCALE GENOMIC DNA]</scope>
    <source>
        <strain evidence="3 4">UAMH 10579</strain>
    </source>
</reference>
<feature type="domain" description="Protein kinase" evidence="2">
    <location>
        <begin position="66"/>
        <end position="365"/>
    </location>
</feature>
<dbReference type="Gene3D" id="1.25.40.10">
    <property type="entry name" value="Tetratricopeptide repeat domain"/>
    <property type="match status" value="6"/>
</dbReference>
<dbReference type="RefSeq" id="XP_059319802.1">
    <property type="nucleotide sequence ID" value="XM_059463577.1"/>
</dbReference>
<evidence type="ECO:0000313" key="3">
    <source>
        <dbReference type="EMBL" id="OBT97878.2"/>
    </source>
</evidence>
<dbReference type="SMART" id="SM00028">
    <property type="entry name" value="TPR"/>
    <property type="match status" value="4"/>
</dbReference>
<dbReference type="InterPro" id="IPR002110">
    <property type="entry name" value="Ankyrin_rpt"/>
</dbReference>
<dbReference type="Pfam" id="PF00069">
    <property type="entry name" value="Pkinase"/>
    <property type="match status" value="1"/>
</dbReference>
<protein>
    <recommendedName>
        <fullName evidence="2">Protein kinase domain-containing protein</fullName>
    </recommendedName>
</protein>
<dbReference type="PANTHER" id="PTHR46082">
    <property type="entry name" value="ATP/GTP-BINDING PROTEIN-RELATED"/>
    <property type="match status" value="1"/>
</dbReference>
<dbReference type="CDD" id="cd00180">
    <property type="entry name" value="PKc"/>
    <property type="match status" value="1"/>
</dbReference>
<dbReference type="SUPFAM" id="SSF48403">
    <property type="entry name" value="Ankyrin repeat"/>
    <property type="match status" value="2"/>
</dbReference>
<dbReference type="Pfam" id="PF00023">
    <property type="entry name" value="Ank"/>
    <property type="match status" value="1"/>
</dbReference>
<dbReference type="PANTHER" id="PTHR46082:SF11">
    <property type="entry name" value="AAA+ ATPASE DOMAIN-CONTAINING PROTEIN-RELATED"/>
    <property type="match status" value="1"/>
</dbReference>
<dbReference type="EMBL" id="KV460219">
    <property type="protein sequence ID" value="OBT97878.2"/>
    <property type="molecule type" value="Genomic_DNA"/>
</dbReference>
<dbReference type="PROSITE" id="PS50297">
    <property type="entry name" value="ANK_REP_REGION"/>
    <property type="match status" value="3"/>
</dbReference>
<organism evidence="3 4">
    <name type="scientific">Pseudogymnoascus verrucosus</name>
    <dbReference type="NCBI Taxonomy" id="342668"/>
    <lineage>
        <taxon>Eukaryota</taxon>
        <taxon>Fungi</taxon>
        <taxon>Dikarya</taxon>
        <taxon>Ascomycota</taxon>
        <taxon>Pezizomycotina</taxon>
        <taxon>Leotiomycetes</taxon>
        <taxon>Thelebolales</taxon>
        <taxon>Thelebolaceae</taxon>
        <taxon>Pseudogymnoascus</taxon>
    </lineage>
</organism>
<proteinExistence type="predicted"/>
<gene>
    <name evidence="3" type="ORF">VE01_03911</name>
</gene>
<dbReference type="GO" id="GO:0004672">
    <property type="term" value="F:protein kinase activity"/>
    <property type="evidence" value="ECO:0007669"/>
    <property type="project" value="InterPro"/>
</dbReference>
<dbReference type="GeneID" id="28837297"/>
<feature type="repeat" description="ANK" evidence="1">
    <location>
        <begin position="571"/>
        <end position="603"/>
    </location>
</feature>
<keyword evidence="1" id="KW-0040">ANK repeat</keyword>
<dbReference type="Proteomes" id="UP000091956">
    <property type="component" value="Unassembled WGS sequence"/>
</dbReference>
<dbReference type="PROSITE" id="PS50011">
    <property type="entry name" value="PROTEIN_KINASE_DOM"/>
    <property type="match status" value="1"/>
</dbReference>
<dbReference type="Gene3D" id="1.10.510.10">
    <property type="entry name" value="Transferase(Phosphotransferase) domain 1"/>
    <property type="match status" value="1"/>
</dbReference>
<dbReference type="Pfam" id="PF13374">
    <property type="entry name" value="TPR_10"/>
    <property type="match status" value="2"/>
</dbReference>
<evidence type="ECO:0000313" key="4">
    <source>
        <dbReference type="Proteomes" id="UP000091956"/>
    </source>
</evidence>
<evidence type="ECO:0000256" key="1">
    <source>
        <dbReference type="PROSITE-ProRule" id="PRU00023"/>
    </source>
</evidence>
<dbReference type="SUPFAM" id="SSF48452">
    <property type="entry name" value="TPR-like"/>
    <property type="match status" value="5"/>
</dbReference>
<dbReference type="SUPFAM" id="SSF56112">
    <property type="entry name" value="Protein kinase-like (PK-like)"/>
    <property type="match status" value="1"/>
</dbReference>
<dbReference type="InterPro" id="IPR000719">
    <property type="entry name" value="Prot_kinase_dom"/>
</dbReference>
<reference evidence="4" key="2">
    <citation type="journal article" date="2018" name="Nat. Commun.">
        <title>Extreme sensitivity to ultraviolet light in the fungal pathogen causing white-nose syndrome of bats.</title>
        <authorList>
            <person name="Palmer J.M."/>
            <person name="Drees K.P."/>
            <person name="Foster J.T."/>
            <person name="Lindner D.L."/>
        </authorList>
    </citation>
    <scope>NUCLEOTIDE SEQUENCE [LARGE SCALE GENOMIC DNA]</scope>
    <source>
        <strain evidence="4">UAMH 10579</strain>
    </source>
</reference>
<feature type="repeat" description="ANK" evidence="1">
    <location>
        <begin position="1001"/>
        <end position="1033"/>
    </location>
</feature>
<dbReference type="InterPro" id="IPR011009">
    <property type="entry name" value="Kinase-like_dom_sf"/>
</dbReference>
<dbReference type="SMART" id="SM00220">
    <property type="entry name" value="S_TKc"/>
    <property type="match status" value="1"/>
</dbReference>